<feature type="compositionally biased region" description="Polar residues" evidence="1">
    <location>
        <begin position="172"/>
        <end position="197"/>
    </location>
</feature>
<protein>
    <submittedName>
        <fullName evidence="2">Uncharacterized protein</fullName>
    </submittedName>
</protein>
<organism evidence="2 3">
    <name type="scientific">Phaedon cochleariae</name>
    <name type="common">Mustard beetle</name>
    <dbReference type="NCBI Taxonomy" id="80249"/>
    <lineage>
        <taxon>Eukaryota</taxon>
        <taxon>Metazoa</taxon>
        <taxon>Ecdysozoa</taxon>
        <taxon>Arthropoda</taxon>
        <taxon>Hexapoda</taxon>
        <taxon>Insecta</taxon>
        <taxon>Pterygota</taxon>
        <taxon>Neoptera</taxon>
        <taxon>Endopterygota</taxon>
        <taxon>Coleoptera</taxon>
        <taxon>Polyphaga</taxon>
        <taxon>Cucujiformia</taxon>
        <taxon>Chrysomeloidea</taxon>
        <taxon>Chrysomelidae</taxon>
        <taxon>Chrysomelinae</taxon>
        <taxon>Chrysomelini</taxon>
        <taxon>Phaedon</taxon>
    </lineage>
</organism>
<reference evidence="2" key="1">
    <citation type="submission" date="2022-01" db="EMBL/GenBank/DDBJ databases">
        <authorList>
            <person name="King R."/>
        </authorList>
    </citation>
    <scope>NUCLEOTIDE SEQUENCE</scope>
</reference>
<dbReference type="Proteomes" id="UP001153737">
    <property type="component" value="Chromosome 1"/>
</dbReference>
<reference evidence="2" key="2">
    <citation type="submission" date="2022-10" db="EMBL/GenBank/DDBJ databases">
        <authorList>
            <consortium name="ENA_rothamsted_submissions"/>
            <consortium name="culmorum"/>
            <person name="King R."/>
        </authorList>
    </citation>
    <scope>NUCLEOTIDE SEQUENCE</scope>
</reference>
<dbReference type="EMBL" id="OU896707">
    <property type="protein sequence ID" value="CAG9812844.1"/>
    <property type="molecule type" value="Genomic_DNA"/>
</dbReference>
<keyword evidence="3" id="KW-1185">Reference proteome</keyword>
<evidence type="ECO:0000313" key="3">
    <source>
        <dbReference type="Proteomes" id="UP001153737"/>
    </source>
</evidence>
<dbReference type="AlphaFoldDB" id="A0A9N9SAR6"/>
<evidence type="ECO:0000313" key="2">
    <source>
        <dbReference type="EMBL" id="CAG9812844.1"/>
    </source>
</evidence>
<proteinExistence type="predicted"/>
<feature type="region of interest" description="Disordered" evidence="1">
    <location>
        <begin position="39"/>
        <end position="60"/>
    </location>
</feature>
<feature type="region of interest" description="Disordered" evidence="1">
    <location>
        <begin position="163"/>
        <end position="197"/>
    </location>
</feature>
<feature type="compositionally biased region" description="Polar residues" evidence="1">
    <location>
        <begin position="248"/>
        <end position="260"/>
    </location>
</feature>
<sequence length="347" mass="39567">MFRSTYFVEQKTNTRKPWIDNQLIQLAHRKRKIWHKYKETGDPHDHDVHRSFSNAHSEDIRKAKQRYKSNLVKKGTEAISKYTRSQLTSKVSTPIIRDNGTICDSNFGAAEALARKFGETFTPPCEIQAENKILHNIIEENTSKSKRVNSALETLTRDLKTKLDSTEKEVKSSYSGVSRKSNNTSSPQNKLSINIAPNLQPGIAANKNKISKESNQTTYETLRQTQRDAMDRLITLGDPEAPIASHSGGASSEIAENSHNADGFKQVKRKRRIGRVVCTRSVYQIVERHLTGFLPELSRDLENQQVSCLMERTVDGKEAVACQDLKKMYFISLKEFEEQEPWELLKL</sequence>
<feature type="region of interest" description="Disordered" evidence="1">
    <location>
        <begin position="244"/>
        <end position="263"/>
    </location>
</feature>
<name>A0A9N9SAR6_PHACE</name>
<gene>
    <name evidence="2" type="ORF">PHAECO_LOCUS453</name>
</gene>
<accession>A0A9N9SAR6</accession>
<evidence type="ECO:0000256" key="1">
    <source>
        <dbReference type="SAM" id="MobiDB-lite"/>
    </source>
</evidence>